<dbReference type="Proteomes" id="UP000252345">
    <property type="component" value="Unassembled WGS sequence"/>
</dbReference>
<name>A0A366KCG0_9BIFI</name>
<dbReference type="GO" id="GO:0016491">
    <property type="term" value="F:oxidoreductase activity"/>
    <property type="evidence" value="ECO:0007669"/>
    <property type="project" value="UniProtKB-KW"/>
</dbReference>
<organism evidence="3 4">
    <name type="scientific">Bifidobacterium xylocopae</name>
    <dbReference type="NCBI Taxonomy" id="2493119"/>
    <lineage>
        <taxon>Bacteria</taxon>
        <taxon>Bacillati</taxon>
        <taxon>Actinomycetota</taxon>
        <taxon>Actinomycetes</taxon>
        <taxon>Bifidobacteriales</taxon>
        <taxon>Bifidobacteriaceae</taxon>
        <taxon>Bifidobacterium</taxon>
    </lineage>
</organism>
<proteinExistence type="predicted"/>
<feature type="domain" description="NADP-dependent oxidoreductase" evidence="2">
    <location>
        <begin position="16"/>
        <end position="289"/>
    </location>
</feature>
<dbReference type="PANTHER" id="PTHR43625">
    <property type="entry name" value="AFLATOXIN B1 ALDEHYDE REDUCTASE"/>
    <property type="match status" value="1"/>
</dbReference>
<dbReference type="InterPro" id="IPR036812">
    <property type="entry name" value="NAD(P)_OxRdtase_dom_sf"/>
</dbReference>
<dbReference type="PRINTS" id="PR00069">
    <property type="entry name" value="ALDKETRDTASE"/>
</dbReference>
<dbReference type="Gene3D" id="3.20.20.100">
    <property type="entry name" value="NADP-dependent oxidoreductase domain"/>
    <property type="match status" value="1"/>
</dbReference>
<accession>A0A366KCG0</accession>
<dbReference type="EMBL" id="PDCH01000006">
    <property type="protein sequence ID" value="RBP99426.1"/>
    <property type="molecule type" value="Genomic_DNA"/>
</dbReference>
<dbReference type="InterPro" id="IPR023210">
    <property type="entry name" value="NADP_OxRdtase_dom"/>
</dbReference>
<protein>
    <submittedName>
        <fullName evidence="3">Aldo/keto reductase</fullName>
    </submittedName>
</protein>
<evidence type="ECO:0000259" key="2">
    <source>
        <dbReference type="Pfam" id="PF00248"/>
    </source>
</evidence>
<evidence type="ECO:0000313" key="4">
    <source>
        <dbReference type="Proteomes" id="UP000252345"/>
    </source>
</evidence>
<dbReference type="InterPro" id="IPR050791">
    <property type="entry name" value="Aldo-Keto_reductase"/>
</dbReference>
<dbReference type="GO" id="GO:0005737">
    <property type="term" value="C:cytoplasm"/>
    <property type="evidence" value="ECO:0007669"/>
    <property type="project" value="TreeGrafter"/>
</dbReference>
<reference evidence="3 4" key="1">
    <citation type="submission" date="2017-10" db="EMBL/GenBank/DDBJ databases">
        <title>Bifidobacterium xylocopum sp. nov. and Bifidobacterium aemilianum sp. nov., from the carpenter bee (Xylocopa violacea) digestive tract.</title>
        <authorList>
            <person name="Alberoni D."/>
            <person name="Baffoni L."/>
            <person name="Di Gioia D."/>
            <person name="Gaggia F."/>
            <person name="Biavati B."/>
        </authorList>
    </citation>
    <scope>NUCLEOTIDE SEQUENCE [LARGE SCALE GENOMIC DNA]</scope>
    <source>
        <strain evidence="3 4">XV2</strain>
    </source>
</reference>
<dbReference type="SUPFAM" id="SSF51430">
    <property type="entry name" value="NAD(P)-linked oxidoreductase"/>
    <property type="match status" value="1"/>
</dbReference>
<keyword evidence="1" id="KW-0560">Oxidoreductase</keyword>
<dbReference type="InterPro" id="IPR020471">
    <property type="entry name" value="AKR"/>
</dbReference>
<dbReference type="Pfam" id="PF00248">
    <property type="entry name" value="Aldo_ket_red"/>
    <property type="match status" value="1"/>
</dbReference>
<sequence length="289" mass="31852">MTLLTRTLGFSRTTAVGLGCMGLSIEGKPAREQAVQTIHDALDAGCRHLDTAWSYYASGGPEQTNENLVREALASWKGPKDEVLVATKVGHFRNFDRDGKPGWGVDGRPETLIRRAKESARALGVDTIDLLYMHRPDPDVPYQESIEAMAQLVHEGVARQIGISNADLRQIDLARGVLGKDLVAVQNQFSPLFRDTRKVLDYTGQVNLAFVCWSPLGGFRKPKDESKFAPFRQVAQAHGVSFQQVVLAWELAQGEHVFVLPGAHRPQTILDSLKAGELKLSRDELATLD</sequence>
<dbReference type="CDD" id="cd19088">
    <property type="entry name" value="AKR_AKR13B1"/>
    <property type="match status" value="1"/>
</dbReference>
<dbReference type="PANTHER" id="PTHR43625:SF40">
    <property type="entry name" value="ALDO-KETO REDUCTASE YAKC [NADP(+)]"/>
    <property type="match status" value="1"/>
</dbReference>
<evidence type="ECO:0000256" key="1">
    <source>
        <dbReference type="ARBA" id="ARBA00023002"/>
    </source>
</evidence>
<comment type="caution">
    <text evidence="3">The sequence shown here is derived from an EMBL/GenBank/DDBJ whole genome shotgun (WGS) entry which is preliminary data.</text>
</comment>
<gene>
    <name evidence="3" type="ORF">CRD59_03900</name>
</gene>
<dbReference type="OrthoDB" id="9768793at2"/>
<dbReference type="AlphaFoldDB" id="A0A366KCG0"/>
<keyword evidence="4" id="KW-1185">Reference proteome</keyword>
<evidence type="ECO:0000313" key="3">
    <source>
        <dbReference type="EMBL" id="RBP99426.1"/>
    </source>
</evidence>